<name>A0A167BKQ1_9GAMM</name>
<dbReference type="Gene3D" id="1.25.40.10">
    <property type="entry name" value="Tetratricopeptide repeat domain"/>
    <property type="match status" value="1"/>
</dbReference>
<dbReference type="RefSeq" id="WP_063363529.1">
    <property type="nucleotide sequence ID" value="NZ_AUXZ01000113.1"/>
</dbReference>
<sequence length="206" mass="24006">MGNEDWYRNIEWNDEIEEAFYLKLKRARRKEQYLRIQASILSTKYPDVSIALLDKYFELKDDFDHAQAYCDMASAFISKNMVEDALNSYEKALNREHEFPNLKTEAYILLPLTIVKNKLEHFYSKAETVLNANQSRLMFPIDFFRWHAALAIINSNNGNDESASKHAQIALDLAQIKKSGFTFHQNLGLVGKEFKGIVKELRKIYA</sequence>
<keyword evidence="1" id="KW-0802">TPR repeat</keyword>
<accession>A0A167BKQ1</accession>
<dbReference type="InterPro" id="IPR019734">
    <property type="entry name" value="TPR_rpt"/>
</dbReference>
<organism evidence="2 3">
    <name type="scientific">Pseudoalteromonas luteoviolacea H33</name>
    <dbReference type="NCBI Taxonomy" id="1365251"/>
    <lineage>
        <taxon>Bacteria</taxon>
        <taxon>Pseudomonadati</taxon>
        <taxon>Pseudomonadota</taxon>
        <taxon>Gammaproteobacteria</taxon>
        <taxon>Alteromonadales</taxon>
        <taxon>Pseudoalteromonadaceae</taxon>
        <taxon>Pseudoalteromonas</taxon>
    </lineage>
</organism>
<dbReference type="Proteomes" id="UP000076503">
    <property type="component" value="Unassembled WGS sequence"/>
</dbReference>
<comment type="caution">
    <text evidence="2">The sequence shown here is derived from an EMBL/GenBank/DDBJ whole genome shotgun (WGS) entry which is preliminary data.</text>
</comment>
<dbReference type="SMART" id="SM00028">
    <property type="entry name" value="TPR"/>
    <property type="match status" value="2"/>
</dbReference>
<dbReference type="OrthoDB" id="9151596at2"/>
<dbReference type="PATRIC" id="fig|1365251.3.peg.4329"/>
<gene>
    <name evidence="2" type="ORF">N476_24205</name>
</gene>
<evidence type="ECO:0000313" key="2">
    <source>
        <dbReference type="EMBL" id="KZN46657.1"/>
    </source>
</evidence>
<dbReference type="PROSITE" id="PS50005">
    <property type="entry name" value="TPR"/>
    <property type="match status" value="1"/>
</dbReference>
<protein>
    <submittedName>
        <fullName evidence="2">Uncharacterized protein</fullName>
    </submittedName>
</protein>
<feature type="repeat" description="TPR" evidence="1">
    <location>
        <begin position="66"/>
        <end position="99"/>
    </location>
</feature>
<dbReference type="AlphaFoldDB" id="A0A167BKQ1"/>
<dbReference type="SUPFAM" id="SSF48452">
    <property type="entry name" value="TPR-like"/>
    <property type="match status" value="1"/>
</dbReference>
<dbReference type="EMBL" id="AUXZ01000113">
    <property type="protein sequence ID" value="KZN46657.1"/>
    <property type="molecule type" value="Genomic_DNA"/>
</dbReference>
<evidence type="ECO:0000313" key="3">
    <source>
        <dbReference type="Proteomes" id="UP000076503"/>
    </source>
</evidence>
<evidence type="ECO:0000256" key="1">
    <source>
        <dbReference type="PROSITE-ProRule" id="PRU00339"/>
    </source>
</evidence>
<dbReference type="InterPro" id="IPR011990">
    <property type="entry name" value="TPR-like_helical_dom_sf"/>
</dbReference>
<proteinExistence type="predicted"/>
<reference evidence="2 3" key="1">
    <citation type="submission" date="2013-07" db="EMBL/GenBank/DDBJ databases">
        <title>Comparative Genomic and Metabolomic Analysis of Twelve Strains of Pseudoalteromonas luteoviolacea.</title>
        <authorList>
            <person name="Vynne N.G."/>
            <person name="Mansson M."/>
            <person name="Gram L."/>
        </authorList>
    </citation>
    <scope>NUCLEOTIDE SEQUENCE [LARGE SCALE GENOMIC DNA]</scope>
    <source>
        <strain evidence="2 3">H33</strain>
    </source>
</reference>